<evidence type="ECO:0008006" key="4">
    <source>
        <dbReference type="Google" id="ProtNLM"/>
    </source>
</evidence>
<dbReference type="RefSeq" id="WP_238748316.1">
    <property type="nucleotide sequence ID" value="NZ_JAKOOW010000035.1"/>
</dbReference>
<dbReference type="EMBL" id="JAKOOW010000035">
    <property type="protein sequence ID" value="MCG6504775.1"/>
    <property type="molecule type" value="Genomic_DNA"/>
</dbReference>
<evidence type="ECO:0000313" key="3">
    <source>
        <dbReference type="Proteomes" id="UP001298424"/>
    </source>
</evidence>
<reference evidence="2 3" key="1">
    <citation type="submission" date="2022-02" db="EMBL/GenBank/DDBJ databases">
        <title>Genome sequence data of Kingella unionensis sp. nov. strain CICC 24913 (CCUG 75125).</title>
        <authorList>
            <person name="Xiao M."/>
        </authorList>
    </citation>
    <scope>NUCLEOTIDE SEQUENCE [LARGE SCALE GENOMIC DNA]</scope>
    <source>
        <strain evidence="2 3">CICC 24913</strain>
    </source>
</reference>
<name>A0ABS9NQJ7_9NEIS</name>
<keyword evidence="3" id="KW-1185">Reference proteome</keyword>
<protein>
    <recommendedName>
        <fullName evidence="4">Lipoprotein</fullName>
    </recommendedName>
</protein>
<accession>A0ABS9NQJ7</accession>
<gene>
    <name evidence="2" type="ORF">MB824_09730</name>
</gene>
<evidence type="ECO:0000256" key="1">
    <source>
        <dbReference type="SAM" id="MobiDB-lite"/>
    </source>
</evidence>
<dbReference type="Proteomes" id="UP001298424">
    <property type="component" value="Unassembled WGS sequence"/>
</dbReference>
<sequence length="157" mass="16048">MKTFAPLVLCTLLLAACGGKEKAAKQNAASAAAASAASSTAADEILNSAQHEDILTLDKHAEADVDAGFAPPAEGQPESASGVQAASDGAEPPLPPACEAHYRRVEKCFAAQGADAEALLEMNREARADAAYDHTDAAACQALDRSFDAVAQTLGCY</sequence>
<dbReference type="PROSITE" id="PS51257">
    <property type="entry name" value="PROKAR_LIPOPROTEIN"/>
    <property type="match status" value="1"/>
</dbReference>
<comment type="caution">
    <text evidence="2">The sequence shown here is derived from an EMBL/GenBank/DDBJ whole genome shotgun (WGS) entry which is preliminary data.</text>
</comment>
<organism evidence="2 3">
    <name type="scientific">Kingella pumchi</name>
    <dbReference type="NCBI Taxonomy" id="2779506"/>
    <lineage>
        <taxon>Bacteria</taxon>
        <taxon>Pseudomonadati</taxon>
        <taxon>Pseudomonadota</taxon>
        <taxon>Betaproteobacteria</taxon>
        <taxon>Neisseriales</taxon>
        <taxon>Neisseriaceae</taxon>
        <taxon>Kingella</taxon>
    </lineage>
</organism>
<evidence type="ECO:0000313" key="2">
    <source>
        <dbReference type="EMBL" id="MCG6504775.1"/>
    </source>
</evidence>
<proteinExistence type="predicted"/>
<feature type="region of interest" description="Disordered" evidence="1">
    <location>
        <begin position="65"/>
        <end position="96"/>
    </location>
</feature>